<dbReference type="OrthoDB" id="2551793at2759"/>
<dbReference type="EMBL" id="CACVBM020001107">
    <property type="protein sequence ID" value="CAA7031439.1"/>
    <property type="molecule type" value="Genomic_DNA"/>
</dbReference>
<evidence type="ECO:0008006" key="4">
    <source>
        <dbReference type="Google" id="ProtNLM"/>
    </source>
</evidence>
<dbReference type="Proteomes" id="UP000467841">
    <property type="component" value="Unassembled WGS sequence"/>
</dbReference>
<evidence type="ECO:0000313" key="3">
    <source>
        <dbReference type="Proteomes" id="UP000467841"/>
    </source>
</evidence>
<dbReference type="EMBL" id="CACVBM020001928">
    <property type="protein sequence ID" value="CAA7062235.1"/>
    <property type="molecule type" value="Genomic_DNA"/>
</dbReference>
<organism evidence="2 3">
    <name type="scientific">Microthlaspi erraticum</name>
    <dbReference type="NCBI Taxonomy" id="1685480"/>
    <lineage>
        <taxon>Eukaryota</taxon>
        <taxon>Viridiplantae</taxon>
        <taxon>Streptophyta</taxon>
        <taxon>Embryophyta</taxon>
        <taxon>Tracheophyta</taxon>
        <taxon>Spermatophyta</taxon>
        <taxon>Magnoliopsida</taxon>
        <taxon>eudicotyledons</taxon>
        <taxon>Gunneridae</taxon>
        <taxon>Pentapetalae</taxon>
        <taxon>rosids</taxon>
        <taxon>malvids</taxon>
        <taxon>Brassicales</taxon>
        <taxon>Brassicaceae</taxon>
        <taxon>Coluteocarpeae</taxon>
        <taxon>Microthlaspi</taxon>
    </lineage>
</organism>
<dbReference type="PANTHER" id="PTHR11439">
    <property type="entry name" value="GAG-POL-RELATED RETROTRANSPOSON"/>
    <property type="match status" value="1"/>
</dbReference>
<dbReference type="AlphaFoldDB" id="A0A6D2LP80"/>
<evidence type="ECO:0000313" key="2">
    <source>
        <dbReference type="EMBL" id="CAA7062235.1"/>
    </source>
</evidence>
<keyword evidence="3" id="KW-1185">Reference proteome</keyword>
<name>A0A6D2LP80_9BRAS</name>
<dbReference type="PANTHER" id="PTHR11439:SF491">
    <property type="entry name" value="INTEGRASE CATALYTIC DOMAIN-CONTAINING PROTEIN"/>
    <property type="match status" value="1"/>
</dbReference>
<evidence type="ECO:0000313" key="1">
    <source>
        <dbReference type="EMBL" id="CAA7031439.1"/>
    </source>
</evidence>
<sequence>MSKLGQMHWEVVKWLLRYIKGSLNLELMYTTDKALHIQGFCDSDYSADLDMRRSRIHCVTEAVKEAIWLKGLLGDFGFSHDAVKVWSDSQSAICLSKNSVFHKRTKHSATKYHFIRDVIAEGEVEVPKVHTSRNPPDVLTKVIPVSKFKSALDMLRVTQA</sequence>
<reference evidence="2 3" key="1">
    <citation type="submission" date="2020-01" db="EMBL/GenBank/DDBJ databases">
        <authorList>
            <person name="Mishra B."/>
        </authorList>
    </citation>
    <scope>NUCLEOTIDE SEQUENCE [LARGE SCALE GENOMIC DNA]</scope>
</reference>
<protein>
    <recommendedName>
        <fullName evidence="4">Reverse transcriptase Ty1/copia-type domain-containing protein</fullName>
    </recommendedName>
</protein>
<gene>
    <name evidence="1" type="ORF">MERR_LOCUS18674</name>
    <name evidence="2" type="ORF">MERR_LOCUS49471</name>
</gene>
<accession>A0A6D2LP80</accession>
<dbReference type="CDD" id="cd09272">
    <property type="entry name" value="RNase_HI_RT_Ty1"/>
    <property type="match status" value="1"/>
</dbReference>
<proteinExistence type="predicted"/>